<proteinExistence type="predicted"/>
<evidence type="ECO:0000256" key="1">
    <source>
        <dbReference type="SAM" id="Phobius"/>
    </source>
</evidence>
<keyword evidence="3" id="KW-1185">Reference proteome</keyword>
<name>A0A564ZI95_9BACT</name>
<evidence type="ECO:0000313" key="2">
    <source>
        <dbReference type="EMBL" id="VUZ85061.1"/>
    </source>
</evidence>
<organism evidence="2 3">
    <name type="scientific">Candidatus Methylomirabilis lanthanidiphila</name>
    <dbReference type="NCBI Taxonomy" id="2211376"/>
    <lineage>
        <taxon>Bacteria</taxon>
        <taxon>Candidatus Methylomirabilota</taxon>
        <taxon>Candidatus Methylomirabilia</taxon>
        <taxon>Candidatus Methylomirabilales</taxon>
        <taxon>Candidatus Methylomirabilaceae</taxon>
        <taxon>Candidatus Methylomirabilis</taxon>
    </lineage>
</organism>
<gene>
    <name evidence="2" type="ORF">MELA_01436</name>
</gene>
<protein>
    <submittedName>
        <fullName evidence="2">Uncharacterized protein</fullName>
    </submittedName>
</protein>
<keyword evidence="1" id="KW-1133">Transmembrane helix</keyword>
<feature type="transmembrane region" description="Helical" evidence="1">
    <location>
        <begin position="6"/>
        <end position="25"/>
    </location>
</feature>
<keyword evidence="1" id="KW-0812">Transmembrane</keyword>
<accession>A0A564ZI95</accession>
<sequence length="54" mass="6010">MLERAPLILIGGTAIPVIDVIDLIVMKLKAGGQTWSRASRRRLIGLVWIVTWLV</sequence>
<keyword evidence="1" id="KW-0472">Membrane</keyword>
<dbReference type="EMBL" id="CABIKM010000022">
    <property type="protein sequence ID" value="VUZ85061.1"/>
    <property type="molecule type" value="Genomic_DNA"/>
</dbReference>
<evidence type="ECO:0000313" key="3">
    <source>
        <dbReference type="Proteomes" id="UP000334340"/>
    </source>
</evidence>
<reference evidence="2 3" key="1">
    <citation type="submission" date="2019-07" db="EMBL/GenBank/DDBJ databases">
        <authorList>
            <person name="Cremers G."/>
        </authorList>
    </citation>
    <scope>NUCLEOTIDE SEQUENCE [LARGE SCALE GENOMIC DNA]</scope>
</reference>
<dbReference type="AlphaFoldDB" id="A0A564ZI95"/>
<dbReference type="Proteomes" id="UP000334340">
    <property type="component" value="Unassembled WGS sequence"/>
</dbReference>